<reference evidence="3 4" key="2">
    <citation type="submission" date="2018-01" db="EMBL/GenBank/DDBJ databases">
        <authorList>
            <person name="Gaut B.S."/>
            <person name="Morton B.R."/>
            <person name="Clegg M.T."/>
            <person name="Duvall M.R."/>
        </authorList>
    </citation>
    <scope>NUCLEOTIDE SEQUENCE [LARGE SCALE GENOMIC DNA]</scope>
    <source>
        <strain evidence="3">Cupriavidus taiwanensis STM 8555</strain>
        <plasmid evidence="3">I</plasmid>
    </source>
</reference>
<evidence type="ECO:0000313" key="2">
    <source>
        <dbReference type="EMBL" id="SOZ75209.1"/>
    </source>
</evidence>
<accession>A0A375FLQ0</accession>
<dbReference type="AlphaFoldDB" id="A0A375FLQ0"/>
<organism evidence="2 4">
    <name type="scientific">Cupriavidus taiwanensis</name>
    <dbReference type="NCBI Taxonomy" id="164546"/>
    <lineage>
        <taxon>Bacteria</taxon>
        <taxon>Pseudomonadati</taxon>
        <taxon>Pseudomonadota</taxon>
        <taxon>Betaproteobacteria</taxon>
        <taxon>Burkholderiales</taxon>
        <taxon>Burkholderiaceae</taxon>
        <taxon>Cupriavidus</taxon>
    </lineage>
</organism>
<feature type="compositionally biased region" description="Basic residues" evidence="1">
    <location>
        <begin position="121"/>
        <end position="130"/>
    </location>
</feature>
<evidence type="ECO:0000313" key="3">
    <source>
        <dbReference type="EMBL" id="SPD49320.1"/>
    </source>
</evidence>
<dbReference type="EMBL" id="OFTH01000052">
    <property type="protein sequence ID" value="SOZ75209.1"/>
    <property type="molecule type" value="Genomic_DNA"/>
</dbReference>
<name>A0A375FLQ0_9BURK</name>
<proteinExistence type="predicted"/>
<evidence type="ECO:0000256" key="1">
    <source>
        <dbReference type="SAM" id="MobiDB-lite"/>
    </source>
</evidence>
<reference evidence="2" key="1">
    <citation type="submission" date="2018-01" db="EMBL/GenBank/DDBJ databases">
        <authorList>
            <person name="Clerissi C."/>
        </authorList>
    </citation>
    <scope>NUCLEOTIDE SEQUENCE</scope>
    <source>
        <strain evidence="2">Cupriavidus taiwanensis STM 8556</strain>
    </source>
</reference>
<gene>
    <name evidence="3" type="ORF">CBM2612_P0665</name>
    <name evidence="2" type="ORF">CBM2613_U10111</name>
</gene>
<dbReference type="Proteomes" id="UP000256952">
    <property type="component" value="Unassembled WGS sequence"/>
</dbReference>
<sequence>MYPVVFFDALRVMSAPFDEMGGKHSVNLVLEPRPLPHGGLKGMKQALNAVFPNTTLQTCIVHLDPEQPGVRRLEGAPGRSSGSSLCTPHPPSKPRPSSKGNGVWTILRSPRRCVAPEIRRSRSLRSRRRSAGSSTQQTKVSNAAQLRKIVKTLGHFPSHNAATKLLWLALRNIIRKCGSSTHDWKAAMNQSAILYEERFTHTHR</sequence>
<keyword evidence="3" id="KW-0614">Plasmid</keyword>
<feature type="region of interest" description="Disordered" evidence="1">
    <location>
        <begin position="118"/>
        <end position="140"/>
    </location>
</feature>
<feature type="region of interest" description="Disordered" evidence="1">
    <location>
        <begin position="69"/>
        <end position="103"/>
    </location>
</feature>
<evidence type="ECO:0000313" key="4">
    <source>
        <dbReference type="Proteomes" id="UP000256952"/>
    </source>
</evidence>
<geneLocation type="plasmid" evidence="3">
    <name>I</name>
</geneLocation>
<dbReference type="EMBL" id="LT984809">
    <property type="protein sequence ID" value="SPD49320.1"/>
    <property type="molecule type" value="Genomic_DNA"/>
</dbReference>
<protein>
    <submittedName>
        <fullName evidence="2">Transposase</fullName>
    </submittedName>
</protein>